<reference evidence="1 2" key="1">
    <citation type="journal article" date="2022" name="New Phytol.">
        <title>Ecological generalism drives hyperdiversity of secondary metabolite gene clusters in xylarialean endophytes.</title>
        <authorList>
            <person name="Franco M.E.E."/>
            <person name="Wisecaver J.H."/>
            <person name="Arnold A.E."/>
            <person name="Ju Y.M."/>
            <person name="Slot J.C."/>
            <person name="Ahrendt S."/>
            <person name="Moore L.P."/>
            <person name="Eastman K.E."/>
            <person name="Scott K."/>
            <person name="Konkel Z."/>
            <person name="Mondo S.J."/>
            <person name="Kuo A."/>
            <person name="Hayes R.D."/>
            <person name="Haridas S."/>
            <person name="Andreopoulos B."/>
            <person name="Riley R."/>
            <person name="LaButti K."/>
            <person name="Pangilinan J."/>
            <person name="Lipzen A."/>
            <person name="Amirebrahimi M."/>
            <person name="Yan J."/>
            <person name="Adam C."/>
            <person name="Keymanesh K."/>
            <person name="Ng V."/>
            <person name="Louie K."/>
            <person name="Northen T."/>
            <person name="Drula E."/>
            <person name="Henrissat B."/>
            <person name="Hsieh H.M."/>
            <person name="Youens-Clark K."/>
            <person name="Lutzoni F."/>
            <person name="Miadlikowska J."/>
            <person name="Eastwood D.C."/>
            <person name="Hamelin R.C."/>
            <person name="Grigoriev I.V."/>
            <person name="U'Ren J.M."/>
        </authorList>
    </citation>
    <scope>NUCLEOTIDE SEQUENCE [LARGE SCALE GENOMIC DNA]</scope>
    <source>
        <strain evidence="1 2">CBS 119005</strain>
    </source>
</reference>
<comment type="caution">
    <text evidence="1">The sequence shown here is derived from an EMBL/GenBank/DDBJ whole genome shotgun (WGS) entry which is preliminary data.</text>
</comment>
<dbReference type="Proteomes" id="UP001497700">
    <property type="component" value="Unassembled WGS sequence"/>
</dbReference>
<name>A0ACB9Z217_9PEZI</name>
<evidence type="ECO:0000313" key="1">
    <source>
        <dbReference type="EMBL" id="KAI4865124.1"/>
    </source>
</evidence>
<evidence type="ECO:0000313" key="2">
    <source>
        <dbReference type="Proteomes" id="UP001497700"/>
    </source>
</evidence>
<sequence length="60" mass="6649">MLPAKDATTDDSVGFGGIIAVQRLLQAHPETRLAILERDYCVGGMWNERTRYEASARAIL</sequence>
<dbReference type="EMBL" id="MU393476">
    <property type="protein sequence ID" value="KAI4865124.1"/>
    <property type="molecule type" value="Genomic_DNA"/>
</dbReference>
<gene>
    <name evidence="1" type="ORF">F4820DRAFT_448337</name>
</gene>
<organism evidence="1 2">
    <name type="scientific">Hypoxylon rubiginosum</name>
    <dbReference type="NCBI Taxonomy" id="110542"/>
    <lineage>
        <taxon>Eukaryota</taxon>
        <taxon>Fungi</taxon>
        <taxon>Dikarya</taxon>
        <taxon>Ascomycota</taxon>
        <taxon>Pezizomycotina</taxon>
        <taxon>Sordariomycetes</taxon>
        <taxon>Xylariomycetidae</taxon>
        <taxon>Xylariales</taxon>
        <taxon>Hypoxylaceae</taxon>
        <taxon>Hypoxylon</taxon>
    </lineage>
</organism>
<proteinExistence type="predicted"/>
<accession>A0ACB9Z217</accession>
<protein>
    <submittedName>
        <fullName evidence="1">Uncharacterized protein</fullName>
    </submittedName>
</protein>
<keyword evidence="2" id="KW-1185">Reference proteome</keyword>